<organism evidence="4 7">
    <name type="scientific">Didymodactylos carnosus</name>
    <dbReference type="NCBI Taxonomy" id="1234261"/>
    <lineage>
        <taxon>Eukaryota</taxon>
        <taxon>Metazoa</taxon>
        <taxon>Spiralia</taxon>
        <taxon>Gnathifera</taxon>
        <taxon>Rotifera</taxon>
        <taxon>Eurotatoria</taxon>
        <taxon>Bdelloidea</taxon>
        <taxon>Philodinida</taxon>
        <taxon>Philodinidae</taxon>
        <taxon>Didymodactylos</taxon>
    </lineage>
</organism>
<evidence type="ECO:0000256" key="1">
    <source>
        <dbReference type="SAM" id="MobiDB-lite"/>
    </source>
</evidence>
<evidence type="ECO:0000313" key="5">
    <source>
        <dbReference type="EMBL" id="CAF3723284.1"/>
    </source>
</evidence>
<gene>
    <name evidence="4" type="ORF">GPM918_LOCUS35750</name>
    <name evidence="3" type="ORF">OVA965_LOCUS12043</name>
    <name evidence="6" type="ORF">SRO942_LOCUS36476</name>
    <name evidence="5" type="ORF">TMI583_LOCUS12047</name>
</gene>
<dbReference type="EMBL" id="CAJNOK010004765">
    <property type="protein sequence ID" value="CAF0948866.1"/>
    <property type="molecule type" value="Genomic_DNA"/>
</dbReference>
<accession>A0A815RM30</accession>
<dbReference type="Proteomes" id="UP000681722">
    <property type="component" value="Unassembled WGS sequence"/>
</dbReference>
<keyword evidence="7" id="KW-1185">Reference proteome</keyword>
<evidence type="ECO:0000259" key="2">
    <source>
        <dbReference type="Pfam" id="PF26215"/>
    </source>
</evidence>
<dbReference type="EMBL" id="CAJNOQ010020988">
    <property type="protein sequence ID" value="CAF1478887.1"/>
    <property type="molecule type" value="Genomic_DNA"/>
</dbReference>
<feature type="compositionally biased region" description="Polar residues" evidence="1">
    <location>
        <begin position="67"/>
        <end position="80"/>
    </location>
</feature>
<comment type="caution">
    <text evidence="4">The sequence shown here is derived from an EMBL/GenBank/DDBJ whole genome shotgun (WGS) entry which is preliminary data.</text>
</comment>
<protein>
    <recommendedName>
        <fullName evidence="2">Helix-turn-helix domain-containing protein</fullName>
    </recommendedName>
</protein>
<name>A0A815RM30_9BILA</name>
<dbReference type="AlphaFoldDB" id="A0A815RM30"/>
<evidence type="ECO:0000313" key="4">
    <source>
        <dbReference type="EMBL" id="CAF1478887.1"/>
    </source>
</evidence>
<feature type="domain" description="Helix-turn-helix" evidence="2">
    <location>
        <begin position="7"/>
        <end position="56"/>
    </location>
</feature>
<dbReference type="EMBL" id="CAJOBC010086467">
    <property type="protein sequence ID" value="CAF4344380.1"/>
    <property type="molecule type" value="Genomic_DNA"/>
</dbReference>
<dbReference type="Proteomes" id="UP000677228">
    <property type="component" value="Unassembled WGS sequence"/>
</dbReference>
<sequence length="142" mass="16829">MECMFARYQKIGLINSLVVRALRICSNNVLLNDELKFLRDVLNANGYPIKLIERTTKHTIHKEKQNDQQSNMNKNQQRNNDTNDKEMPINIVLSYLEHMRTLNHSLNFNEPSILSFEINGKKREIKETLLTKKFQHWAFNEI</sequence>
<feature type="region of interest" description="Disordered" evidence="1">
    <location>
        <begin position="58"/>
        <end position="84"/>
    </location>
</feature>
<dbReference type="InterPro" id="IPR058912">
    <property type="entry name" value="HTH_animal"/>
</dbReference>
<evidence type="ECO:0000313" key="6">
    <source>
        <dbReference type="EMBL" id="CAF4344380.1"/>
    </source>
</evidence>
<proteinExistence type="predicted"/>
<evidence type="ECO:0000313" key="7">
    <source>
        <dbReference type="Proteomes" id="UP000663829"/>
    </source>
</evidence>
<dbReference type="Proteomes" id="UP000663829">
    <property type="component" value="Unassembled WGS sequence"/>
</dbReference>
<dbReference type="EMBL" id="CAJOBA010004770">
    <property type="protein sequence ID" value="CAF3723284.1"/>
    <property type="molecule type" value="Genomic_DNA"/>
</dbReference>
<reference evidence="4" key="1">
    <citation type="submission" date="2021-02" db="EMBL/GenBank/DDBJ databases">
        <authorList>
            <person name="Nowell W R."/>
        </authorList>
    </citation>
    <scope>NUCLEOTIDE SEQUENCE</scope>
</reference>
<dbReference type="Proteomes" id="UP000682733">
    <property type="component" value="Unassembled WGS sequence"/>
</dbReference>
<dbReference type="Pfam" id="PF26215">
    <property type="entry name" value="HTH_animal"/>
    <property type="match status" value="1"/>
</dbReference>
<evidence type="ECO:0000313" key="3">
    <source>
        <dbReference type="EMBL" id="CAF0948866.1"/>
    </source>
</evidence>